<feature type="domain" description="Phosphagen kinase C-terminal" evidence="5">
    <location>
        <begin position="1"/>
        <end position="104"/>
    </location>
</feature>
<dbReference type="InterPro" id="IPR022414">
    <property type="entry name" value="ATP-guanido_PTrfase_cat"/>
</dbReference>
<dbReference type="GO" id="GO:0005615">
    <property type="term" value="C:extracellular space"/>
    <property type="evidence" value="ECO:0007669"/>
    <property type="project" value="TreeGrafter"/>
</dbReference>
<name>W1XMB9_9ZZZZ</name>
<evidence type="ECO:0000256" key="4">
    <source>
        <dbReference type="ARBA" id="ARBA00022840"/>
    </source>
</evidence>
<dbReference type="PANTHER" id="PTHR11547:SF38">
    <property type="entry name" value="ARGININE KINASE 1-RELATED"/>
    <property type="match status" value="1"/>
</dbReference>
<sequence length="104" mass="11619">LMSPALEEQLPYRNLIVSDDASIAIMVNEEDHLRIQSMAPGLKLQQAYNHAVQIDKAIEAKYPYSFDERFGYLTACPTNVGTGLRASVMLHLPALTLSCRITIR</sequence>
<dbReference type="GO" id="GO:0004111">
    <property type="term" value="F:creatine kinase activity"/>
    <property type="evidence" value="ECO:0007669"/>
    <property type="project" value="InterPro"/>
</dbReference>
<evidence type="ECO:0000313" key="6">
    <source>
        <dbReference type="EMBL" id="ETJ31518.1"/>
    </source>
</evidence>
<dbReference type="InterPro" id="IPR000749">
    <property type="entry name" value="ATP-guanido_PTrfase"/>
</dbReference>
<dbReference type="EMBL" id="AZMM01013994">
    <property type="protein sequence ID" value="ETJ31518.1"/>
    <property type="molecule type" value="Genomic_DNA"/>
</dbReference>
<accession>W1XMB9</accession>
<dbReference type="AlphaFoldDB" id="W1XMB9"/>
<organism evidence="6">
    <name type="scientific">human gut metagenome</name>
    <dbReference type="NCBI Taxonomy" id="408170"/>
    <lineage>
        <taxon>unclassified sequences</taxon>
        <taxon>metagenomes</taxon>
        <taxon>organismal metagenomes</taxon>
    </lineage>
</organism>
<keyword evidence="3" id="KW-0418">Kinase</keyword>
<evidence type="ECO:0000256" key="3">
    <source>
        <dbReference type="ARBA" id="ARBA00022777"/>
    </source>
</evidence>
<dbReference type="GO" id="GO:0046314">
    <property type="term" value="P:phosphocreatine biosynthetic process"/>
    <property type="evidence" value="ECO:0007669"/>
    <property type="project" value="InterPro"/>
</dbReference>
<evidence type="ECO:0000256" key="1">
    <source>
        <dbReference type="ARBA" id="ARBA00022679"/>
    </source>
</evidence>
<dbReference type="SUPFAM" id="SSF55931">
    <property type="entry name" value="Glutamine synthetase/guanido kinase"/>
    <property type="match status" value="1"/>
</dbReference>
<dbReference type="PANTHER" id="PTHR11547">
    <property type="entry name" value="ARGININE OR CREATINE KINASE"/>
    <property type="match status" value="1"/>
</dbReference>
<feature type="non-terminal residue" evidence="6">
    <location>
        <position position="1"/>
    </location>
</feature>
<reference evidence="6" key="1">
    <citation type="submission" date="2013-12" db="EMBL/GenBank/DDBJ databases">
        <title>A Varibaculum cambriense genome reconstructed from a premature infant gut community with otherwise low bacterial novelty that shifts toward anaerobic metabolism during the third week of life.</title>
        <authorList>
            <person name="Brown C.T."/>
            <person name="Sharon I."/>
            <person name="Thomas B.C."/>
            <person name="Castelle C.J."/>
            <person name="Morowitz M.J."/>
            <person name="Banfield J.F."/>
        </authorList>
    </citation>
    <scope>NUCLEOTIDE SEQUENCE</scope>
</reference>
<keyword evidence="1" id="KW-0808">Transferase</keyword>
<protein>
    <recommendedName>
        <fullName evidence="5">Phosphagen kinase C-terminal domain-containing protein</fullName>
    </recommendedName>
</protein>
<dbReference type="GO" id="GO:0005524">
    <property type="term" value="F:ATP binding"/>
    <property type="evidence" value="ECO:0007669"/>
    <property type="project" value="UniProtKB-KW"/>
</dbReference>
<evidence type="ECO:0000259" key="5">
    <source>
        <dbReference type="PROSITE" id="PS51510"/>
    </source>
</evidence>
<dbReference type="Pfam" id="PF00217">
    <property type="entry name" value="ATP-gua_Ptrans"/>
    <property type="match status" value="1"/>
</dbReference>
<evidence type="ECO:0000256" key="2">
    <source>
        <dbReference type="ARBA" id="ARBA00022741"/>
    </source>
</evidence>
<dbReference type="PROSITE" id="PS51510">
    <property type="entry name" value="PHOSPHAGEN_KINASE_C"/>
    <property type="match status" value="1"/>
</dbReference>
<keyword evidence="4" id="KW-0067">ATP-binding</keyword>
<gene>
    <name evidence="6" type="ORF">Q604_UNBC13994G0001</name>
</gene>
<dbReference type="PROSITE" id="PS00112">
    <property type="entry name" value="PHOSPHAGEN_KINASE"/>
    <property type="match status" value="1"/>
</dbReference>
<keyword evidence="2" id="KW-0547">Nucleotide-binding</keyword>
<dbReference type="InterPro" id="IPR014746">
    <property type="entry name" value="Gln_synth/guanido_kin_cat_dom"/>
</dbReference>
<proteinExistence type="predicted"/>
<comment type="caution">
    <text evidence="6">The sequence shown here is derived from an EMBL/GenBank/DDBJ whole genome shotgun (WGS) entry which is preliminary data.</text>
</comment>
<dbReference type="InterPro" id="IPR022415">
    <property type="entry name" value="ATP-guanido_PTrfase_AS"/>
</dbReference>
<dbReference type="Gene3D" id="3.30.590.10">
    <property type="entry name" value="Glutamine synthetase/guanido kinase, catalytic domain"/>
    <property type="match status" value="1"/>
</dbReference>